<protein>
    <submittedName>
        <fullName evidence="1">DUF2635 domain-containing protein</fullName>
    </submittedName>
</protein>
<dbReference type="OrthoDB" id="7362462at2"/>
<evidence type="ECO:0000313" key="2">
    <source>
        <dbReference type="Proteomes" id="UP000283458"/>
    </source>
</evidence>
<dbReference type="Pfam" id="PF10948">
    <property type="entry name" value="DUF2635"/>
    <property type="match status" value="1"/>
</dbReference>
<dbReference type="InterPro" id="IPR024400">
    <property type="entry name" value="DUF2635"/>
</dbReference>
<name>A0A418W0B1_9PROT</name>
<comment type="caution">
    <text evidence="1">The sequence shown here is derived from an EMBL/GenBank/DDBJ whole genome shotgun (WGS) entry which is preliminary data.</text>
</comment>
<accession>A0A418W0B1</accession>
<sequence>MRVKPAPGVAVRDPDLKDFLPEDGREVPDTPYWNRLLHVFGDVTLVVPVDREEDKP</sequence>
<gene>
    <name evidence="1" type="ORF">D3877_01940</name>
</gene>
<dbReference type="AlphaFoldDB" id="A0A418W0B1"/>
<dbReference type="Proteomes" id="UP000283458">
    <property type="component" value="Unassembled WGS sequence"/>
</dbReference>
<keyword evidence="2" id="KW-1185">Reference proteome</keyword>
<proteinExistence type="predicted"/>
<evidence type="ECO:0000313" key="1">
    <source>
        <dbReference type="EMBL" id="RJF83456.1"/>
    </source>
</evidence>
<reference evidence="1 2" key="1">
    <citation type="submission" date="2018-09" db="EMBL/GenBank/DDBJ databases">
        <authorList>
            <person name="Zhu H."/>
        </authorList>
    </citation>
    <scope>NUCLEOTIDE SEQUENCE [LARGE SCALE GENOMIC DNA]</scope>
    <source>
        <strain evidence="1 2">K2W22B-5</strain>
    </source>
</reference>
<organism evidence="1 2">
    <name type="scientific">Azospirillum cavernae</name>
    <dbReference type="NCBI Taxonomy" id="2320860"/>
    <lineage>
        <taxon>Bacteria</taxon>
        <taxon>Pseudomonadati</taxon>
        <taxon>Pseudomonadota</taxon>
        <taxon>Alphaproteobacteria</taxon>
        <taxon>Rhodospirillales</taxon>
        <taxon>Azospirillaceae</taxon>
        <taxon>Azospirillum</taxon>
    </lineage>
</organism>
<dbReference type="RefSeq" id="WP_119829098.1">
    <property type="nucleotide sequence ID" value="NZ_QYUL01000001.1"/>
</dbReference>
<dbReference type="EMBL" id="QYUL01000001">
    <property type="protein sequence ID" value="RJF83456.1"/>
    <property type="molecule type" value="Genomic_DNA"/>
</dbReference>